<evidence type="ECO:0000313" key="3">
    <source>
        <dbReference type="EMBL" id="KAJ4460826.1"/>
    </source>
</evidence>
<evidence type="ECO:0000259" key="2">
    <source>
        <dbReference type="Pfam" id="PF23469"/>
    </source>
</evidence>
<dbReference type="PANTHER" id="PTHR15744">
    <property type="entry name" value="BLOM7"/>
    <property type="match status" value="1"/>
</dbReference>
<accession>A0ABQ8UNT6</accession>
<proteinExistence type="predicted"/>
<keyword evidence="4" id="KW-1185">Reference proteome</keyword>
<reference evidence="3" key="1">
    <citation type="journal article" date="2022" name="bioRxiv">
        <title>Genomics of Preaxostyla Flagellates Illuminates Evolutionary Transitions and the Path Towards Mitochondrial Loss.</title>
        <authorList>
            <person name="Novak L.V.F."/>
            <person name="Treitli S.C."/>
            <person name="Pyrih J."/>
            <person name="Halakuc P."/>
            <person name="Pipaliya S.V."/>
            <person name="Vacek V."/>
            <person name="Brzon O."/>
            <person name="Soukal P."/>
            <person name="Eme L."/>
            <person name="Dacks J.B."/>
            <person name="Karnkowska A."/>
            <person name="Elias M."/>
            <person name="Hampl V."/>
        </authorList>
    </citation>
    <scope>NUCLEOTIDE SEQUENCE</scope>
    <source>
        <strain evidence="3">RCP-MX</strain>
    </source>
</reference>
<feature type="compositionally biased region" description="Polar residues" evidence="1">
    <location>
        <begin position="521"/>
        <end position="531"/>
    </location>
</feature>
<feature type="compositionally biased region" description="Low complexity" evidence="1">
    <location>
        <begin position="414"/>
        <end position="431"/>
    </location>
</feature>
<evidence type="ECO:0000313" key="4">
    <source>
        <dbReference type="Proteomes" id="UP001141327"/>
    </source>
</evidence>
<dbReference type="EMBL" id="JAPMOS010000011">
    <property type="protein sequence ID" value="KAJ4460826.1"/>
    <property type="molecule type" value="Genomic_DNA"/>
</dbReference>
<dbReference type="PANTHER" id="PTHR15744:SF0">
    <property type="entry name" value="KH HOMOLOGY DOMAIN-CONTAINING PROTEIN 4"/>
    <property type="match status" value="1"/>
</dbReference>
<sequence length="659" mass="67760">MSMQPPPSEREVEINDCPNRDRLTRKGTHEEIRRKTGASIITRGVYKAPGTSTPGRALHLFIAGPSPQAVDEAERLIRGIIDEGKRSATALGLQHPDLISAPAGMVVAVPIPIDSQFDVVARLLGPDNGYFDHIARECEGAVELLLRGAEIPSGYSPKYIQSLLSCFCRRCGGSPRLDFAPSAHQSQTPHLTALRLDPGAPNLLDVHLCTPSPDTLRQAAGLVHNLVQTVWTDYRQWCLAQGMVAPPPDALHLPELPQAPTATGAPPPGPSNPPAAVTTPIEAGSVDLAITYRTDGPRVSPEYGARFAAPFPPPPFGGAMSMPMSMPMPIPGPFLPPPTHPFAPLAAFPSGTPPTFLLGGPSGPPSWPALPTQPALAAAAPSPPGPGLAPELPPVPTAYGMAHAALPRPSDPHPAMAQGFAPAGPPAGASALPPPFAFPPPLAPFPGPRPPQARPEAAGPQLPPPMFEERRTKKKDKGVVRTCAPGCAVAGMVADAFASLFALRRPSVGPPQKANMAATGAGTSLENQSPSPVLHQKRPASQISGPGSGLGHGANGDALSPRAAASGMPSDLLTRASGSADAQEGSASPGGSLYAVPQPRLPRAGKAAAPRPQEGRAQAAPAPGSGPGSSAPRGPSLLVPFERPPSRAASHPVSLIPAQ</sequence>
<gene>
    <name evidence="3" type="ORF">PAPYR_3082</name>
</gene>
<dbReference type="InterPro" id="IPR056149">
    <property type="entry name" value="PRP5/DDX46/KHDC4_KH"/>
</dbReference>
<feature type="domain" description="ATP-dependent RNA helicase PRP5/DDX46/KHDC4 KH" evidence="2">
    <location>
        <begin position="9"/>
        <end position="74"/>
    </location>
</feature>
<comment type="caution">
    <text evidence="3">The sequence shown here is derived from an EMBL/GenBank/DDBJ whole genome shotgun (WGS) entry which is preliminary data.</text>
</comment>
<feature type="region of interest" description="Disordered" evidence="1">
    <location>
        <begin position="506"/>
        <end position="659"/>
    </location>
</feature>
<dbReference type="Proteomes" id="UP001141327">
    <property type="component" value="Unassembled WGS sequence"/>
</dbReference>
<feature type="region of interest" description="Disordered" evidence="1">
    <location>
        <begin position="250"/>
        <end position="275"/>
    </location>
</feature>
<dbReference type="InterPro" id="IPR031121">
    <property type="entry name" value="RIK/BLOM7"/>
</dbReference>
<name>A0ABQ8UNT6_9EUKA</name>
<organism evidence="3 4">
    <name type="scientific">Paratrimastix pyriformis</name>
    <dbReference type="NCBI Taxonomy" id="342808"/>
    <lineage>
        <taxon>Eukaryota</taxon>
        <taxon>Metamonada</taxon>
        <taxon>Preaxostyla</taxon>
        <taxon>Paratrimastigidae</taxon>
        <taxon>Paratrimastix</taxon>
    </lineage>
</organism>
<evidence type="ECO:0000256" key="1">
    <source>
        <dbReference type="SAM" id="MobiDB-lite"/>
    </source>
</evidence>
<feature type="compositionally biased region" description="Pro residues" evidence="1">
    <location>
        <begin position="432"/>
        <end position="453"/>
    </location>
</feature>
<feature type="compositionally biased region" description="Low complexity" evidence="1">
    <location>
        <begin position="615"/>
        <end position="636"/>
    </location>
</feature>
<protein>
    <recommendedName>
        <fullName evidence="2">ATP-dependent RNA helicase PRP5/DDX46/KHDC4 KH domain-containing protein</fullName>
    </recommendedName>
</protein>
<dbReference type="Pfam" id="PF23469">
    <property type="entry name" value="KH_12"/>
    <property type="match status" value="1"/>
</dbReference>
<feature type="region of interest" description="Disordered" evidence="1">
    <location>
        <begin position="407"/>
        <end position="478"/>
    </location>
</feature>